<sequence length="273" mass="28880">MLLTVVAILAPLVQAASFAPPPGRPVRVITERSDGEGEDRRTYRSERQIRFTRDGEGWRAEVRTLAGSADGGPEAQAMFSAGYGALAGRTLVFRLDAQGRATALDDQAGHWQAFCDGVKTLIAMRRGKASPEAARMLADRVAAPLCALPADRQFATLASMVEQLAGGEAVARPGTRPAALSAVSPFGGPVAIQGTQTIAFDGLLVVSTTRGAADMAGPDGTSGRVEIERVRRLDPLTGLLTGTSETIRTSTGARASVRRSEVRVRIEPEDAWR</sequence>
<dbReference type="RefSeq" id="WP_264944932.1">
    <property type="nucleotide sequence ID" value="NZ_JAPDRA010000006.1"/>
</dbReference>
<organism evidence="3 4">
    <name type="scientific">Sphingomonas canadensis</name>
    <dbReference type="NCBI Taxonomy" id="1219257"/>
    <lineage>
        <taxon>Bacteria</taxon>
        <taxon>Pseudomonadati</taxon>
        <taxon>Pseudomonadota</taxon>
        <taxon>Alphaproteobacteria</taxon>
        <taxon>Sphingomonadales</taxon>
        <taxon>Sphingomonadaceae</taxon>
        <taxon>Sphingomonas</taxon>
    </lineage>
</organism>
<comment type="caution">
    <text evidence="3">The sequence shown here is derived from an EMBL/GenBank/DDBJ whole genome shotgun (WGS) entry which is preliminary data.</text>
</comment>
<feature type="signal peptide" evidence="2">
    <location>
        <begin position="1"/>
        <end position="15"/>
    </location>
</feature>
<dbReference type="EMBL" id="JBHTJG010000006">
    <property type="protein sequence ID" value="MFD0947306.1"/>
    <property type="molecule type" value="Genomic_DNA"/>
</dbReference>
<proteinExistence type="predicted"/>
<name>A0ABW3H740_9SPHN</name>
<accession>A0ABW3H740</accession>
<evidence type="ECO:0000313" key="4">
    <source>
        <dbReference type="Proteomes" id="UP001596977"/>
    </source>
</evidence>
<evidence type="ECO:0000256" key="1">
    <source>
        <dbReference type="SAM" id="MobiDB-lite"/>
    </source>
</evidence>
<gene>
    <name evidence="3" type="ORF">ACFQ1E_13230</name>
</gene>
<evidence type="ECO:0000256" key="2">
    <source>
        <dbReference type="SAM" id="SignalP"/>
    </source>
</evidence>
<keyword evidence="4" id="KW-1185">Reference proteome</keyword>
<feature type="compositionally biased region" description="Basic and acidic residues" evidence="1">
    <location>
        <begin position="29"/>
        <end position="40"/>
    </location>
</feature>
<keyword evidence="2" id="KW-0732">Signal</keyword>
<evidence type="ECO:0000313" key="3">
    <source>
        <dbReference type="EMBL" id="MFD0947306.1"/>
    </source>
</evidence>
<feature type="chain" id="PRO_5046872673" evidence="2">
    <location>
        <begin position="16"/>
        <end position="273"/>
    </location>
</feature>
<feature type="region of interest" description="Disordered" evidence="1">
    <location>
        <begin position="21"/>
        <end position="40"/>
    </location>
</feature>
<dbReference type="Proteomes" id="UP001596977">
    <property type="component" value="Unassembled WGS sequence"/>
</dbReference>
<reference evidence="4" key="1">
    <citation type="journal article" date="2019" name="Int. J. Syst. Evol. Microbiol.">
        <title>The Global Catalogue of Microorganisms (GCM) 10K type strain sequencing project: providing services to taxonomists for standard genome sequencing and annotation.</title>
        <authorList>
            <consortium name="The Broad Institute Genomics Platform"/>
            <consortium name="The Broad Institute Genome Sequencing Center for Infectious Disease"/>
            <person name="Wu L."/>
            <person name="Ma J."/>
        </authorList>
    </citation>
    <scope>NUCLEOTIDE SEQUENCE [LARGE SCALE GENOMIC DNA]</scope>
    <source>
        <strain evidence="4">CCUG 62982</strain>
    </source>
</reference>
<protein>
    <submittedName>
        <fullName evidence="3">Uncharacterized protein</fullName>
    </submittedName>
</protein>